<sequence length="509" mass="52959">MTAAMHDAPALAARAGLSLPYTHVDTIFVDGAWQPSRGAGRIPVTDPATGEVWGSVPDGTPEDVDAAVGSAQRAFAGADGGAWPRLSPSERAAYLVRIAEEVEKRADELSLTNSRENGSPVSESAGAAANAAGIFRYFATLAEYLERDDVRPFPRGGGESVVRRDPLGVCALIAPWNFPINLVVIKLAPALLAGCTVVIKPASPTPLSIRVIIDAIAAAGVPAGVVNLVTGSGRLGDVLVKHPGVAKVAFTGSTPVGRKIAAACGELLRPVTLELGGKSSAIVLPDADLDAMSKVLIRSSMRNTGQTCYISTRILAPASRYDEVVDMVTATIAAGKQGDPLEPDTVFGPCATESQYRTVLEYVQSGLDEGARATTGGRAASLSGGLENGYFVEPTVFADVTPDMRISREEIFGPVMCILKYDDVDSGVDEAVALANNTEFGLGGLVFGSDPEAALAVADRMDTGSVGLNFFASNHAAPFGGRHDSGLGTEYGIEGLNAYLSYKSIHRRA</sequence>
<keyword evidence="5" id="KW-1185">Reference proteome</keyword>
<dbReference type="Proteomes" id="UP000664164">
    <property type="component" value="Unassembled WGS sequence"/>
</dbReference>
<dbReference type="EMBL" id="JAFNLL010000013">
    <property type="protein sequence ID" value="MBO1267767.1"/>
    <property type="molecule type" value="Genomic_DNA"/>
</dbReference>
<evidence type="ECO:0000256" key="1">
    <source>
        <dbReference type="ARBA" id="ARBA00009986"/>
    </source>
</evidence>
<accession>A0A939HBC2</accession>
<evidence type="ECO:0000256" key="2">
    <source>
        <dbReference type="ARBA" id="ARBA00023002"/>
    </source>
</evidence>
<dbReference type="AlphaFoldDB" id="A0A939HBC2"/>
<dbReference type="InterPro" id="IPR016162">
    <property type="entry name" value="Ald_DH_N"/>
</dbReference>
<dbReference type="Gene3D" id="3.40.309.10">
    <property type="entry name" value="Aldehyde Dehydrogenase, Chain A, domain 2"/>
    <property type="match status" value="1"/>
</dbReference>
<proteinExistence type="inferred from homology"/>
<dbReference type="InterPro" id="IPR016163">
    <property type="entry name" value="Ald_DH_C"/>
</dbReference>
<organism evidence="4 5">
    <name type="scientific">Arthrobacter cavernae</name>
    <dbReference type="NCBI Taxonomy" id="2817681"/>
    <lineage>
        <taxon>Bacteria</taxon>
        <taxon>Bacillati</taxon>
        <taxon>Actinomycetota</taxon>
        <taxon>Actinomycetes</taxon>
        <taxon>Micrococcales</taxon>
        <taxon>Micrococcaceae</taxon>
        <taxon>Arthrobacter</taxon>
    </lineage>
</organism>
<dbReference type="InterPro" id="IPR015590">
    <property type="entry name" value="Aldehyde_DH_dom"/>
</dbReference>
<protein>
    <submittedName>
        <fullName evidence="4">Aldehyde dehydrogenase family protein</fullName>
    </submittedName>
</protein>
<dbReference type="FunFam" id="3.40.605.10:FF:000007">
    <property type="entry name" value="NAD/NADP-dependent betaine aldehyde dehydrogenase"/>
    <property type="match status" value="1"/>
</dbReference>
<dbReference type="SUPFAM" id="SSF53720">
    <property type="entry name" value="ALDH-like"/>
    <property type="match status" value="1"/>
</dbReference>
<name>A0A939HBC2_9MICC</name>
<dbReference type="PANTHER" id="PTHR42804:SF1">
    <property type="entry name" value="ALDEHYDE DEHYDROGENASE-RELATED"/>
    <property type="match status" value="1"/>
</dbReference>
<dbReference type="InterPro" id="IPR016161">
    <property type="entry name" value="Ald_DH/histidinol_DH"/>
</dbReference>
<keyword evidence="2" id="KW-0560">Oxidoreductase</keyword>
<dbReference type="GO" id="GO:0016620">
    <property type="term" value="F:oxidoreductase activity, acting on the aldehyde or oxo group of donors, NAD or NADP as acceptor"/>
    <property type="evidence" value="ECO:0007669"/>
    <property type="project" value="InterPro"/>
</dbReference>
<dbReference type="RefSeq" id="WP_207615571.1">
    <property type="nucleotide sequence ID" value="NZ_JAFNLL010000013.1"/>
</dbReference>
<evidence type="ECO:0000259" key="3">
    <source>
        <dbReference type="Pfam" id="PF00171"/>
    </source>
</evidence>
<comment type="caution">
    <text evidence="4">The sequence shown here is derived from an EMBL/GenBank/DDBJ whole genome shotgun (WGS) entry which is preliminary data.</text>
</comment>
<evidence type="ECO:0000313" key="5">
    <source>
        <dbReference type="Proteomes" id="UP000664164"/>
    </source>
</evidence>
<dbReference type="PANTHER" id="PTHR42804">
    <property type="entry name" value="ALDEHYDE DEHYDROGENASE"/>
    <property type="match status" value="1"/>
</dbReference>
<evidence type="ECO:0000313" key="4">
    <source>
        <dbReference type="EMBL" id="MBO1267767.1"/>
    </source>
</evidence>
<dbReference type="Pfam" id="PF00171">
    <property type="entry name" value="Aldedh"/>
    <property type="match status" value="1"/>
</dbReference>
<comment type="similarity">
    <text evidence="1">Belongs to the aldehyde dehydrogenase family.</text>
</comment>
<reference evidence="4" key="1">
    <citation type="submission" date="2021-03" db="EMBL/GenBank/DDBJ databases">
        <title>A new species, PO-11, isolated from a karst cave deposit.</title>
        <authorList>
            <person name="Zhaoxiaoyong W."/>
        </authorList>
    </citation>
    <scope>NUCLEOTIDE SEQUENCE</scope>
    <source>
        <strain evidence="4">PO-11</strain>
    </source>
</reference>
<feature type="domain" description="Aldehyde dehydrogenase" evidence="3">
    <location>
        <begin position="33"/>
        <end position="505"/>
    </location>
</feature>
<dbReference type="Gene3D" id="3.40.605.10">
    <property type="entry name" value="Aldehyde Dehydrogenase, Chain A, domain 1"/>
    <property type="match status" value="1"/>
</dbReference>
<gene>
    <name evidence="4" type="ORF">J1902_07180</name>
</gene>